<dbReference type="SUPFAM" id="SSF142764">
    <property type="entry name" value="YgbK-like"/>
    <property type="match status" value="1"/>
</dbReference>
<dbReference type="Gene3D" id="3.40.50.10840">
    <property type="entry name" value="Putative sugar-binding, N-terminal domain"/>
    <property type="match status" value="1"/>
</dbReference>
<comment type="caution">
    <text evidence="9">The sequence shown here is derived from an EMBL/GenBank/DDBJ whole genome shotgun (WGS) entry which is preliminary data.</text>
</comment>
<evidence type="ECO:0000313" key="9">
    <source>
        <dbReference type="EMBL" id="MCZ8516038.1"/>
    </source>
</evidence>
<dbReference type="Pfam" id="PF17042">
    <property type="entry name" value="NBD_C"/>
    <property type="match status" value="1"/>
</dbReference>
<dbReference type="Pfam" id="PF07005">
    <property type="entry name" value="SBD_N"/>
    <property type="match status" value="1"/>
</dbReference>
<keyword evidence="2" id="KW-0808">Transferase</keyword>
<keyword evidence="10" id="KW-1185">Reference proteome</keyword>
<sequence>MQNNSLLLAFYGDDFTGSTDAMEALSINGFRTVLFLDVPTPEMLQQFEGICCFGVAGTSRAKGITDMELELRPVFERLSKVAVPVIHYKTCSTFDSSPEIGNIGKAIELAMDYYSNQKIVPLLVGAPPLGRFTLFGQHFARMHDTVYRLDRHPTMSKHPITPMNEADLRLHLTKQMSVPKSIGLMNILELEGGVDEVKERYDQKAKMGFDILLFDVLDDARMLTSGRLIWESSQESPQFVVGSSGIEYALTSYWKSIGLQPPAGGLLTEHIQSSDQMLVVSGSCSPVTKQQIEIAIQAGFQGIKIPVEQIMNTDELPQNLLNEAIGYLKEGRSVILYTASGPDDGAIIATREHFNRMGLDESQSGEFIGRQLGKWTLKIVNESGVRRIVVAGGDTSGFVTSEMNIFGLEVLLPVSPGAPLCKAYSMEESMNGIELALKGGQLGSPDYFLKIKYASS</sequence>
<dbReference type="GO" id="GO:0016301">
    <property type="term" value="F:kinase activity"/>
    <property type="evidence" value="ECO:0007669"/>
    <property type="project" value="UniProtKB-KW"/>
</dbReference>
<dbReference type="Gene3D" id="3.40.980.20">
    <property type="entry name" value="Four-carbon acid sugar kinase, nucleotide binding domain"/>
    <property type="match status" value="1"/>
</dbReference>
<comment type="similarity">
    <text evidence="1">Belongs to the four-carbon acid sugar kinase family.</text>
</comment>
<evidence type="ECO:0000256" key="1">
    <source>
        <dbReference type="ARBA" id="ARBA00005715"/>
    </source>
</evidence>
<dbReference type="Proteomes" id="UP001527882">
    <property type="component" value="Unassembled WGS sequence"/>
</dbReference>
<gene>
    <name evidence="9" type="ORF">O9H85_27280</name>
</gene>
<keyword evidence="5" id="KW-0067">ATP-binding</keyword>
<evidence type="ECO:0000256" key="4">
    <source>
        <dbReference type="ARBA" id="ARBA00022777"/>
    </source>
</evidence>
<evidence type="ECO:0000256" key="3">
    <source>
        <dbReference type="ARBA" id="ARBA00022741"/>
    </source>
</evidence>
<accession>A0ABT4QGN3</accession>
<feature type="domain" description="Four-carbon acid sugar kinase nucleotide binding" evidence="8">
    <location>
        <begin position="278"/>
        <end position="448"/>
    </location>
</feature>
<dbReference type="InterPro" id="IPR010737">
    <property type="entry name" value="4-carb_acid_sugar_kinase_N"/>
</dbReference>
<evidence type="ECO:0000256" key="6">
    <source>
        <dbReference type="ARBA" id="ARBA00023277"/>
    </source>
</evidence>
<reference evidence="9 10" key="1">
    <citation type="submission" date="2022-12" db="EMBL/GenBank/DDBJ databases">
        <title>Draft genome sequence of Paenibacillus sp. dW9.</title>
        <authorList>
            <person name="Choi E.-W."/>
            <person name="Kim D.-U."/>
        </authorList>
    </citation>
    <scope>NUCLEOTIDE SEQUENCE [LARGE SCALE GENOMIC DNA]</scope>
    <source>
        <strain evidence="10">dW9</strain>
    </source>
</reference>
<feature type="domain" description="Four-carbon acid sugar kinase N-terminal" evidence="7">
    <location>
        <begin position="8"/>
        <end position="250"/>
    </location>
</feature>
<dbReference type="RefSeq" id="WP_269884571.1">
    <property type="nucleotide sequence ID" value="NZ_JAQAGZ010000021.1"/>
</dbReference>
<name>A0ABT4QGN3_9BACL</name>
<protein>
    <submittedName>
        <fullName evidence="9">Four-carbon acid sugar kinase family protein</fullName>
    </submittedName>
</protein>
<proteinExistence type="inferred from homology"/>
<evidence type="ECO:0000313" key="10">
    <source>
        <dbReference type="Proteomes" id="UP001527882"/>
    </source>
</evidence>
<dbReference type="InterPro" id="IPR037051">
    <property type="entry name" value="4-carb_acid_sugar_kinase_N_sf"/>
</dbReference>
<evidence type="ECO:0000256" key="5">
    <source>
        <dbReference type="ARBA" id="ARBA00022840"/>
    </source>
</evidence>
<dbReference type="EMBL" id="JAQAGZ010000021">
    <property type="protein sequence ID" value="MCZ8516038.1"/>
    <property type="molecule type" value="Genomic_DNA"/>
</dbReference>
<dbReference type="InterPro" id="IPR031475">
    <property type="entry name" value="NBD_C"/>
</dbReference>
<evidence type="ECO:0000256" key="2">
    <source>
        <dbReference type="ARBA" id="ARBA00022679"/>
    </source>
</evidence>
<keyword evidence="3" id="KW-0547">Nucleotide-binding</keyword>
<dbReference type="InterPro" id="IPR042213">
    <property type="entry name" value="NBD_C_sf"/>
</dbReference>
<evidence type="ECO:0000259" key="7">
    <source>
        <dbReference type="Pfam" id="PF07005"/>
    </source>
</evidence>
<keyword evidence="6" id="KW-0119">Carbohydrate metabolism</keyword>
<keyword evidence="4 9" id="KW-0418">Kinase</keyword>
<evidence type="ECO:0000259" key="8">
    <source>
        <dbReference type="Pfam" id="PF17042"/>
    </source>
</evidence>
<organism evidence="9 10">
    <name type="scientific">Paenibacillus gyeongsangnamensis</name>
    <dbReference type="NCBI Taxonomy" id="3388067"/>
    <lineage>
        <taxon>Bacteria</taxon>
        <taxon>Bacillati</taxon>
        <taxon>Bacillota</taxon>
        <taxon>Bacilli</taxon>
        <taxon>Bacillales</taxon>
        <taxon>Paenibacillaceae</taxon>
        <taxon>Paenibacillus</taxon>
    </lineage>
</organism>